<accession>A0A3D8HCU2</accession>
<dbReference type="AlphaFoldDB" id="A0A3D8HCU2"/>
<evidence type="ECO:0008006" key="5">
    <source>
        <dbReference type="Google" id="ProtNLM"/>
    </source>
</evidence>
<reference evidence="1 4" key="2">
    <citation type="submission" date="2020-08" db="EMBL/GenBank/DDBJ databases">
        <title>Genome public.</title>
        <authorList>
            <person name="Liu C."/>
            <person name="Sun Q."/>
        </authorList>
    </citation>
    <scope>NUCLEOTIDE SEQUENCE [LARGE SCALE GENOMIC DNA]</scope>
    <source>
        <strain evidence="1 4">426_9</strain>
    </source>
</reference>
<proteinExistence type="predicted"/>
<keyword evidence="4" id="KW-1185">Reference proteome</keyword>
<organism evidence="2 3">
    <name type="scientific">Parabacteroides acidifaciens</name>
    <dbReference type="NCBI Taxonomy" id="2290935"/>
    <lineage>
        <taxon>Bacteria</taxon>
        <taxon>Pseudomonadati</taxon>
        <taxon>Bacteroidota</taxon>
        <taxon>Bacteroidia</taxon>
        <taxon>Bacteroidales</taxon>
        <taxon>Tannerellaceae</taxon>
        <taxon>Parabacteroides</taxon>
    </lineage>
</organism>
<dbReference type="EMBL" id="QREV01000038">
    <property type="protein sequence ID" value="RDU48452.1"/>
    <property type="molecule type" value="Genomic_DNA"/>
</dbReference>
<evidence type="ECO:0000313" key="4">
    <source>
        <dbReference type="Proteomes" id="UP000629596"/>
    </source>
</evidence>
<sequence>MCRCWLILLFLVLYPVVLFAQNSLQEDSIWVSEMLAGKDTIRINPEYLKAIEEGTLINMGQPSEYAPSELPVLKDFSEYIKADTLCRALELDSISPAVFWLYPADTAGMHIRGIVYKPLKSLVIRDRIRFGKLPLYGKVGTQNLFLPEVKDGQRRGSVGATLTVDFSMEDMLRYVFWKSERDKKRNRKRDFTWKHYNSYP</sequence>
<dbReference type="Proteomes" id="UP000256321">
    <property type="component" value="Unassembled WGS sequence"/>
</dbReference>
<comment type="caution">
    <text evidence="2">The sequence shown here is derived from an EMBL/GenBank/DDBJ whole genome shotgun (WGS) entry which is preliminary data.</text>
</comment>
<evidence type="ECO:0000313" key="2">
    <source>
        <dbReference type="EMBL" id="RDU48452.1"/>
    </source>
</evidence>
<reference evidence="2 3" key="1">
    <citation type="submission" date="2018-07" db="EMBL/GenBank/DDBJ databases">
        <title>Parabacteroides acidifaciens nov. sp., isolated from human feces.</title>
        <authorList>
            <person name="Wang Y.J."/>
        </authorList>
    </citation>
    <scope>NUCLEOTIDE SEQUENCE [LARGE SCALE GENOMIC DNA]</scope>
    <source>
        <strain evidence="2 3">426-9</strain>
    </source>
</reference>
<evidence type="ECO:0000313" key="1">
    <source>
        <dbReference type="EMBL" id="MBC8602831.1"/>
    </source>
</evidence>
<name>A0A3D8HCU2_9BACT</name>
<evidence type="ECO:0000313" key="3">
    <source>
        <dbReference type="Proteomes" id="UP000256321"/>
    </source>
</evidence>
<gene>
    <name evidence="2" type="ORF">DWU89_14380</name>
    <name evidence="1" type="ORF">H8784_14020</name>
</gene>
<dbReference type="RefSeq" id="WP_115500323.1">
    <property type="nucleotide sequence ID" value="NZ_JACRTI010000038.1"/>
</dbReference>
<protein>
    <recommendedName>
        <fullName evidence="5">DUF4858 domain-containing protein</fullName>
    </recommendedName>
</protein>
<dbReference type="EMBL" id="JACRTI010000038">
    <property type="protein sequence ID" value="MBC8602831.1"/>
    <property type="molecule type" value="Genomic_DNA"/>
</dbReference>
<dbReference type="Proteomes" id="UP000629596">
    <property type="component" value="Unassembled WGS sequence"/>
</dbReference>